<dbReference type="InterPro" id="IPR045864">
    <property type="entry name" value="aa-tRNA-synth_II/BPL/LPL"/>
</dbReference>
<evidence type="ECO:0000256" key="7">
    <source>
        <dbReference type="ARBA" id="ARBA00022917"/>
    </source>
</evidence>
<dbReference type="NCBIfam" id="NF003211">
    <property type="entry name" value="PRK04173.1"/>
    <property type="match status" value="1"/>
</dbReference>
<sequence length="548" mass="62006">MTQDAAVATAASRRLSLEEIVSYCRRRGFIYQASEIYGGINGFWDFGPMGAELKRNIKQTWWEDMVTRHNPLVAPAGTPSPFEMTGIDSSIIQHPQTWRVSGHSDLFSDMMVDCHETKKRYRFDHLAGRWIKDREGNPLFIAAAPDAPDADAFLDQRARKLLGISKSREVVWDSPLTDLAELDDFANVLAPHASEKGTLTEPREFNLMFKTYIGAMQTAADAAFLRPETAQGIFLNFRNVLDSGRFALPLGIAQIGKSFRNEITPRHFIFRSREFEQMEMEFFCPPETSHQWYKYWQQRRLDWYLDLGLRRENIRVREHEASELSHYALGTTDIEYAYPFMADGEFGELEGIANRGAFDLNSHSMGRLAKADPPELALDENGAPLHRGSGKNMVYNDVARGEKYVPYVIEPAAGADRALLAFLCDALEIEKLGEGGGEDSERAVLHIHPRLAPVKAAIFPLVKKEGMPEAARDLFGAMKRKWNVTYDEKGSIGRRYRRADEVGVPVCITIDDETISQGTVTVRDRDTLEQQRIKLDDCPAYLDKLIEG</sequence>
<dbReference type="PANTHER" id="PTHR10745:SF8">
    <property type="entry name" value="DNA POLYMERASE SUBUNIT GAMMA-2, MITOCHONDRIAL"/>
    <property type="match status" value="1"/>
</dbReference>
<evidence type="ECO:0000256" key="4">
    <source>
        <dbReference type="ARBA" id="ARBA00022598"/>
    </source>
</evidence>
<dbReference type="InterPro" id="IPR004154">
    <property type="entry name" value="Anticodon-bd"/>
</dbReference>
<evidence type="ECO:0000259" key="9">
    <source>
        <dbReference type="PROSITE" id="PS50862"/>
    </source>
</evidence>
<evidence type="ECO:0000313" key="11">
    <source>
        <dbReference type="Proteomes" id="UP001216253"/>
    </source>
</evidence>
<dbReference type="SUPFAM" id="SSF52954">
    <property type="entry name" value="Class II aaRS ABD-related"/>
    <property type="match status" value="1"/>
</dbReference>
<gene>
    <name evidence="10" type="ORF">PYV00_06140</name>
</gene>
<evidence type="ECO:0000256" key="2">
    <source>
        <dbReference type="ARBA" id="ARBA00012829"/>
    </source>
</evidence>
<keyword evidence="8" id="KW-0030">Aminoacyl-tRNA synthetase</keyword>
<keyword evidence="6" id="KW-0067">ATP-binding</keyword>
<accession>A0ABT5WQM9</accession>
<dbReference type="PROSITE" id="PS50862">
    <property type="entry name" value="AA_TRNA_LIGASE_II"/>
    <property type="match status" value="1"/>
</dbReference>
<dbReference type="EC" id="6.1.1.14" evidence="2"/>
<keyword evidence="4 10" id="KW-0436">Ligase</keyword>
<dbReference type="CDD" id="cd00858">
    <property type="entry name" value="GlyRS_anticodon"/>
    <property type="match status" value="1"/>
</dbReference>
<evidence type="ECO:0000256" key="8">
    <source>
        <dbReference type="ARBA" id="ARBA00023146"/>
    </source>
</evidence>
<dbReference type="InterPro" id="IPR002314">
    <property type="entry name" value="aa-tRNA-synt_IIb"/>
</dbReference>
<dbReference type="InterPro" id="IPR002315">
    <property type="entry name" value="tRNA-synt_gly"/>
</dbReference>
<protein>
    <recommendedName>
        <fullName evidence="2">glycine--tRNA ligase</fullName>
        <ecNumber evidence="2">6.1.1.14</ecNumber>
    </recommendedName>
</protein>
<dbReference type="InterPro" id="IPR027031">
    <property type="entry name" value="Gly-tRNA_synthase/POLG2"/>
</dbReference>
<dbReference type="Gene3D" id="3.40.50.800">
    <property type="entry name" value="Anticodon-binding domain"/>
    <property type="match status" value="1"/>
</dbReference>
<organism evidence="10 11">
    <name type="scientific">Novosphingobium album</name>
    <name type="common">ex Liu et al. 2023</name>
    <dbReference type="NCBI Taxonomy" id="3031130"/>
    <lineage>
        <taxon>Bacteria</taxon>
        <taxon>Pseudomonadati</taxon>
        <taxon>Pseudomonadota</taxon>
        <taxon>Alphaproteobacteria</taxon>
        <taxon>Sphingomonadales</taxon>
        <taxon>Sphingomonadaceae</taxon>
        <taxon>Novosphingobium</taxon>
    </lineage>
</organism>
<evidence type="ECO:0000256" key="1">
    <source>
        <dbReference type="ARBA" id="ARBA00008226"/>
    </source>
</evidence>
<reference evidence="10 11" key="1">
    <citation type="submission" date="2023-03" db="EMBL/GenBank/DDBJ databases">
        <title>NovoSphingobium album sp. nov. isolated from polycyclic aromatic hydrocarbons- and heavy-metal polluted soil.</title>
        <authorList>
            <person name="Liu Z."/>
            <person name="Wang K."/>
        </authorList>
    </citation>
    <scope>NUCLEOTIDE SEQUENCE [LARGE SCALE GENOMIC DNA]</scope>
    <source>
        <strain evidence="10 11">H3SJ31-1</strain>
    </source>
</reference>
<comment type="similarity">
    <text evidence="1">Belongs to the class-II aminoacyl-tRNA synthetase family.</text>
</comment>
<keyword evidence="5" id="KW-0547">Nucleotide-binding</keyword>
<dbReference type="CDD" id="cd00774">
    <property type="entry name" value="GlyRS-like_core"/>
    <property type="match status" value="1"/>
</dbReference>
<dbReference type="SUPFAM" id="SSF55681">
    <property type="entry name" value="Class II aaRS and biotin synthetases"/>
    <property type="match status" value="1"/>
</dbReference>
<keyword evidence="11" id="KW-1185">Reference proteome</keyword>
<dbReference type="Proteomes" id="UP001216253">
    <property type="component" value="Unassembled WGS sequence"/>
</dbReference>
<keyword evidence="3" id="KW-0963">Cytoplasm</keyword>
<dbReference type="Pfam" id="PF00587">
    <property type="entry name" value="tRNA-synt_2b"/>
    <property type="match status" value="1"/>
</dbReference>
<dbReference type="PRINTS" id="PR01043">
    <property type="entry name" value="TRNASYNTHGLY"/>
</dbReference>
<comment type="caution">
    <text evidence="10">The sequence shown here is derived from an EMBL/GenBank/DDBJ whole genome shotgun (WGS) entry which is preliminary data.</text>
</comment>
<keyword evidence="7" id="KW-0648">Protein biosynthesis</keyword>
<dbReference type="InterPro" id="IPR006195">
    <property type="entry name" value="aa-tRNA-synth_II"/>
</dbReference>
<dbReference type="PANTHER" id="PTHR10745">
    <property type="entry name" value="GLYCYL-TRNA SYNTHETASE/DNA POLYMERASE SUBUNIT GAMMA-2"/>
    <property type="match status" value="1"/>
</dbReference>
<evidence type="ECO:0000256" key="3">
    <source>
        <dbReference type="ARBA" id="ARBA00022490"/>
    </source>
</evidence>
<evidence type="ECO:0000313" key="10">
    <source>
        <dbReference type="EMBL" id="MDE8651298.1"/>
    </source>
</evidence>
<name>A0ABT5WQM9_9SPHN</name>
<dbReference type="NCBIfam" id="TIGR00389">
    <property type="entry name" value="glyS_dimeric"/>
    <property type="match status" value="1"/>
</dbReference>
<dbReference type="GO" id="GO:0004820">
    <property type="term" value="F:glycine-tRNA ligase activity"/>
    <property type="evidence" value="ECO:0007669"/>
    <property type="project" value="UniProtKB-EC"/>
</dbReference>
<proteinExistence type="inferred from homology"/>
<dbReference type="Gene3D" id="3.30.930.10">
    <property type="entry name" value="Bira Bifunctional Protein, Domain 2"/>
    <property type="match status" value="1"/>
</dbReference>
<evidence type="ECO:0000256" key="5">
    <source>
        <dbReference type="ARBA" id="ARBA00022741"/>
    </source>
</evidence>
<feature type="domain" description="Aminoacyl-transfer RNA synthetases class-II family profile" evidence="9">
    <location>
        <begin position="179"/>
        <end position="453"/>
    </location>
</feature>
<dbReference type="InterPro" id="IPR036621">
    <property type="entry name" value="Anticodon-bd_dom_sf"/>
</dbReference>
<dbReference type="Pfam" id="PF03129">
    <property type="entry name" value="HGTP_anticodon"/>
    <property type="match status" value="1"/>
</dbReference>
<dbReference type="EMBL" id="JARESE010000015">
    <property type="protein sequence ID" value="MDE8651298.1"/>
    <property type="molecule type" value="Genomic_DNA"/>
</dbReference>
<evidence type="ECO:0000256" key="6">
    <source>
        <dbReference type="ARBA" id="ARBA00022840"/>
    </source>
</evidence>
<dbReference type="InterPro" id="IPR033731">
    <property type="entry name" value="GlyRS-like_core"/>
</dbReference>